<protein>
    <submittedName>
        <fullName evidence="2">1-(5-phosphoribosyl)-5-amino-4-imidazole-carboxylate carboxylase</fullName>
    </submittedName>
</protein>
<dbReference type="SUPFAM" id="SSF52255">
    <property type="entry name" value="N5-CAIR mutase (phosphoribosylaminoimidazole carboxylase, PurE)"/>
    <property type="match status" value="1"/>
</dbReference>
<dbReference type="AlphaFoldDB" id="A0A2N3G6L6"/>
<evidence type="ECO:0000313" key="3">
    <source>
        <dbReference type="Proteomes" id="UP000233654"/>
    </source>
</evidence>
<dbReference type="GO" id="GO:0016787">
    <property type="term" value="F:hydrolase activity"/>
    <property type="evidence" value="ECO:0007669"/>
    <property type="project" value="InterPro"/>
</dbReference>
<feature type="domain" description="PurE" evidence="1">
    <location>
        <begin position="120"/>
        <end position="256"/>
    </location>
</feature>
<dbReference type="GO" id="GO:0006189">
    <property type="term" value="P:'de novo' IMP biosynthetic process"/>
    <property type="evidence" value="ECO:0007669"/>
    <property type="project" value="InterPro"/>
</dbReference>
<accession>A0A2N3G6L6</accession>
<dbReference type="Proteomes" id="UP000233654">
    <property type="component" value="Unassembled WGS sequence"/>
</dbReference>
<evidence type="ECO:0000313" key="2">
    <source>
        <dbReference type="EMBL" id="PKQ28367.1"/>
    </source>
</evidence>
<name>A0A2N3G6L6_9ACTN</name>
<gene>
    <name evidence="2" type="ORF">CVT63_03155</name>
</gene>
<dbReference type="PANTHER" id="PTHR43064:SF1">
    <property type="entry name" value="SLL1489 PROTEIN"/>
    <property type="match status" value="1"/>
</dbReference>
<dbReference type="Pfam" id="PF00731">
    <property type="entry name" value="AIRC"/>
    <property type="match status" value="1"/>
</dbReference>
<dbReference type="InterPro" id="IPR039476">
    <property type="entry name" value="P2CMN_synthase_LarB"/>
</dbReference>
<proteinExistence type="predicted"/>
<evidence type="ECO:0000259" key="1">
    <source>
        <dbReference type="SMART" id="SM01001"/>
    </source>
</evidence>
<sequence length="259" mass="27710">MTYEDSIKELLLRVEAGEVPAEKALESLRSLSFTDLEFARVDHHRELRQGFAEVVFCERKTPEQIAKITKALLENNEGNLLLTRADPGVHRLIRELDDRAVYHPEAKAITIEREMTAARGVVSIVSAGTADIPVAEEARVTASIMGTVAKQFYDVGVAGAHRLFAYREEFERSNAIVVVAGMEGALASLVGGLVSCPVIAVPTSVGYGASFGGLAALLTMMNSCAAGVGVVNIDNGFGAGYLAGLINRMISQAKESTKQ</sequence>
<reference evidence="2 3" key="1">
    <citation type="journal article" date="2017" name="ISME J.">
        <title>Potential for microbial H2 and metal transformations associated with novel bacteria and archaea in deep terrestrial subsurface sediments.</title>
        <authorList>
            <person name="Hernsdorf A.W."/>
            <person name="Amano Y."/>
            <person name="Miyakawa K."/>
            <person name="Ise K."/>
            <person name="Suzuki Y."/>
            <person name="Anantharaman K."/>
            <person name="Probst A."/>
            <person name="Burstein D."/>
            <person name="Thomas B.C."/>
            <person name="Banfield J.F."/>
        </authorList>
    </citation>
    <scope>NUCLEOTIDE SEQUENCE [LARGE SCALE GENOMIC DNA]</scope>
    <source>
        <strain evidence="2">HGW-Actinobacteria-3</strain>
    </source>
</reference>
<dbReference type="PANTHER" id="PTHR43064">
    <property type="entry name" value="PHOSPHORIBOSYLAMINOIMIDAZOLE CARBOXYLASE-RELATED"/>
    <property type="match status" value="1"/>
</dbReference>
<comment type="caution">
    <text evidence="2">The sequence shown here is derived from an EMBL/GenBank/DDBJ whole genome shotgun (WGS) entry which is preliminary data.</text>
</comment>
<dbReference type="InterPro" id="IPR000031">
    <property type="entry name" value="PurE_dom"/>
</dbReference>
<dbReference type="EMBL" id="PHEX01000019">
    <property type="protein sequence ID" value="PKQ28367.1"/>
    <property type="molecule type" value="Genomic_DNA"/>
</dbReference>
<dbReference type="Gene3D" id="3.40.50.1970">
    <property type="match status" value="1"/>
</dbReference>
<dbReference type="NCBIfam" id="NF033503">
    <property type="entry name" value="LarB"/>
    <property type="match status" value="1"/>
</dbReference>
<organism evidence="2 3">
    <name type="scientific">Candidatus Anoxymicrobium japonicum</name>
    <dbReference type="NCBI Taxonomy" id="2013648"/>
    <lineage>
        <taxon>Bacteria</taxon>
        <taxon>Bacillati</taxon>
        <taxon>Actinomycetota</taxon>
        <taxon>Candidatus Geothermincolia</taxon>
        <taxon>Candidatus Geothermincolales</taxon>
        <taxon>Candidatus Anoxymicrobiaceae</taxon>
        <taxon>Candidatus Anoxymicrobium</taxon>
    </lineage>
</organism>
<dbReference type="SMART" id="SM01001">
    <property type="entry name" value="AIRC"/>
    <property type="match status" value="1"/>
</dbReference>